<evidence type="ECO:0000313" key="2">
    <source>
        <dbReference type="EMBL" id="KAJ7208381.1"/>
    </source>
</evidence>
<sequence length="202" mass="22365">MPFDAVMPSPGTSRWCIPADAEDDRGKVEGVKTGGEGDDRARSPPPTSRDRRSQEAVTASQSGRRSQRTLERTDRLEETFGILRTMIGTDRNVDVLQLAERITGITEVANTHPNEIHSPDFPSNGLELDPARPGSSWMSTLEHSRVFWWLVDIHQAEAHRFLKLDPVPAAICAMALLAGESRVGAQVVDNCRGYLYCFSHIP</sequence>
<feature type="compositionally biased region" description="Basic and acidic residues" evidence="1">
    <location>
        <begin position="24"/>
        <end position="54"/>
    </location>
</feature>
<organism evidence="2 3">
    <name type="scientific">Mycena pura</name>
    <dbReference type="NCBI Taxonomy" id="153505"/>
    <lineage>
        <taxon>Eukaryota</taxon>
        <taxon>Fungi</taxon>
        <taxon>Dikarya</taxon>
        <taxon>Basidiomycota</taxon>
        <taxon>Agaricomycotina</taxon>
        <taxon>Agaricomycetes</taxon>
        <taxon>Agaricomycetidae</taxon>
        <taxon>Agaricales</taxon>
        <taxon>Marasmiineae</taxon>
        <taxon>Mycenaceae</taxon>
        <taxon>Mycena</taxon>
    </lineage>
</organism>
<protein>
    <submittedName>
        <fullName evidence="2">Uncharacterized protein</fullName>
    </submittedName>
</protein>
<feature type="region of interest" description="Disordered" evidence="1">
    <location>
        <begin position="1"/>
        <end position="72"/>
    </location>
</feature>
<keyword evidence="3" id="KW-1185">Reference proteome</keyword>
<feature type="compositionally biased region" description="Polar residues" evidence="1">
    <location>
        <begin position="55"/>
        <end position="64"/>
    </location>
</feature>
<reference evidence="2" key="1">
    <citation type="submission" date="2023-03" db="EMBL/GenBank/DDBJ databases">
        <title>Massive genome expansion in bonnet fungi (Mycena s.s.) driven by repeated elements and novel gene families across ecological guilds.</title>
        <authorList>
            <consortium name="Lawrence Berkeley National Laboratory"/>
            <person name="Harder C.B."/>
            <person name="Miyauchi S."/>
            <person name="Viragh M."/>
            <person name="Kuo A."/>
            <person name="Thoen E."/>
            <person name="Andreopoulos B."/>
            <person name="Lu D."/>
            <person name="Skrede I."/>
            <person name="Drula E."/>
            <person name="Henrissat B."/>
            <person name="Morin E."/>
            <person name="Kohler A."/>
            <person name="Barry K."/>
            <person name="LaButti K."/>
            <person name="Morin E."/>
            <person name="Salamov A."/>
            <person name="Lipzen A."/>
            <person name="Mereny Z."/>
            <person name="Hegedus B."/>
            <person name="Baldrian P."/>
            <person name="Stursova M."/>
            <person name="Weitz H."/>
            <person name="Taylor A."/>
            <person name="Grigoriev I.V."/>
            <person name="Nagy L.G."/>
            <person name="Martin F."/>
            <person name="Kauserud H."/>
        </authorList>
    </citation>
    <scope>NUCLEOTIDE SEQUENCE</scope>
    <source>
        <strain evidence="2">9144</strain>
    </source>
</reference>
<proteinExistence type="predicted"/>
<dbReference type="AlphaFoldDB" id="A0AAD6VBR2"/>
<gene>
    <name evidence="2" type="ORF">GGX14DRAFT_396020</name>
</gene>
<dbReference type="EMBL" id="JARJCW010000034">
    <property type="protein sequence ID" value="KAJ7208381.1"/>
    <property type="molecule type" value="Genomic_DNA"/>
</dbReference>
<evidence type="ECO:0000256" key="1">
    <source>
        <dbReference type="SAM" id="MobiDB-lite"/>
    </source>
</evidence>
<accession>A0AAD6VBR2</accession>
<comment type="caution">
    <text evidence="2">The sequence shown here is derived from an EMBL/GenBank/DDBJ whole genome shotgun (WGS) entry which is preliminary data.</text>
</comment>
<name>A0AAD6VBR2_9AGAR</name>
<dbReference type="Proteomes" id="UP001219525">
    <property type="component" value="Unassembled WGS sequence"/>
</dbReference>
<evidence type="ECO:0000313" key="3">
    <source>
        <dbReference type="Proteomes" id="UP001219525"/>
    </source>
</evidence>